<protein>
    <recommendedName>
        <fullName evidence="1">F-box domain-containing protein</fullName>
    </recommendedName>
</protein>
<evidence type="ECO:0000313" key="2">
    <source>
        <dbReference type="EMBL" id="GMN53096.1"/>
    </source>
</evidence>
<comment type="caution">
    <text evidence="2">The sequence shown here is derived from an EMBL/GenBank/DDBJ whole genome shotgun (WGS) entry which is preliminary data.</text>
</comment>
<feature type="domain" description="F-box" evidence="1">
    <location>
        <begin position="26"/>
        <end position="67"/>
    </location>
</feature>
<keyword evidence="3" id="KW-1185">Reference proteome</keyword>
<dbReference type="PANTHER" id="PTHR31672">
    <property type="entry name" value="BNACNNG10540D PROTEIN"/>
    <property type="match status" value="1"/>
</dbReference>
<sequence length="367" mass="42453">MGNWIAKLFVSPPPESAATKFINNIATDDLLLEIFLRLPDSKSAIQCSSISKRWHSIIDNNRFIRSFSAHHRRSNDQSDQDQAFLFQIRRSQVTDFLFVQHKIHPSNALPTNVVISGDKRDKHLSAKASFNDLALGFPWFTISATATRTTPDQDASDAGCLETREWSVSEVTSKRKLQFVNENIVNCGGVLYWLNEARWWAPEHGVVAFDPFGDTKQCHHIDVPAGLTGIRWLWMWHNLCLGACRGRLRLSWLEMETDWEKFFGVLELNEDENSWSLVRHKKGLEWLSKTSSLLGFHHNDGDFLFWLYEKHVVRRYNWLEDKLVDIGNFKDNVDILELMALQFVFPPWPTSLPAKYPSFSVEKFIEV</sequence>
<evidence type="ECO:0000313" key="3">
    <source>
        <dbReference type="Proteomes" id="UP001187192"/>
    </source>
</evidence>
<name>A0AA88DED0_FICCA</name>
<dbReference type="Pfam" id="PF00646">
    <property type="entry name" value="F-box"/>
    <property type="match status" value="1"/>
</dbReference>
<dbReference type="InterPro" id="IPR001810">
    <property type="entry name" value="F-box_dom"/>
</dbReference>
<reference evidence="2" key="1">
    <citation type="submission" date="2023-07" db="EMBL/GenBank/DDBJ databases">
        <title>draft genome sequence of fig (Ficus carica).</title>
        <authorList>
            <person name="Takahashi T."/>
            <person name="Nishimura K."/>
        </authorList>
    </citation>
    <scope>NUCLEOTIDE SEQUENCE</scope>
</reference>
<dbReference type="SUPFAM" id="SSF81383">
    <property type="entry name" value="F-box domain"/>
    <property type="match status" value="1"/>
</dbReference>
<proteinExistence type="predicted"/>
<dbReference type="SMART" id="SM00256">
    <property type="entry name" value="FBOX"/>
    <property type="match status" value="1"/>
</dbReference>
<organism evidence="2 3">
    <name type="scientific">Ficus carica</name>
    <name type="common">Common fig</name>
    <dbReference type="NCBI Taxonomy" id="3494"/>
    <lineage>
        <taxon>Eukaryota</taxon>
        <taxon>Viridiplantae</taxon>
        <taxon>Streptophyta</taxon>
        <taxon>Embryophyta</taxon>
        <taxon>Tracheophyta</taxon>
        <taxon>Spermatophyta</taxon>
        <taxon>Magnoliopsida</taxon>
        <taxon>eudicotyledons</taxon>
        <taxon>Gunneridae</taxon>
        <taxon>Pentapetalae</taxon>
        <taxon>rosids</taxon>
        <taxon>fabids</taxon>
        <taxon>Rosales</taxon>
        <taxon>Moraceae</taxon>
        <taxon>Ficeae</taxon>
        <taxon>Ficus</taxon>
    </lineage>
</organism>
<dbReference type="InterPro" id="IPR050796">
    <property type="entry name" value="SCF_F-box_component"/>
</dbReference>
<accession>A0AA88DED0</accession>
<dbReference type="Proteomes" id="UP001187192">
    <property type="component" value="Unassembled WGS sequence"/>
</dbReference>
<dbReference type="EMBL" id="BTGU01000044">
    <property type="protein sequence ID" value="GMN53096.1"/>
    <property type="molecule type" value="Genomic_DNA"/>
</dbReference>
<dbReference type="Gramene" id="FCD_00008149-RA">
    <property type="protein sequence ID" value="FCD_00008149-RA:cds"/>
    <property type="gene ID" value="FCD_00008149"/>
</dbReference>
<evidence type="ECO:0000259" key="1">
    <source>
        <dbReference type="SMART" id="SM00256"/>
    </source>
</evidence>
<gene>
    <name evidence="2" type="ORF">TIFTF001_022230</name>
</gene>
<dbReference type="AlphaFoldDB" id="A0AA88DED0"/>
<dbReference type="InterPro" id="IPR036047">
    <property type="entry name" value="F-box-like_dom_sf"/>
</dbReference>
<dbReference type="Gene3D" id="1.20.1280.50">
    <property type="match status" value="1"/>
</dbReference>